<dbReference type="EMBL" id="CP000786">
    <property type="protein sequence ID" value="ABZ96366.1"/>
    <property type="molecule type" value="Genomic_DNA"/>
</dbReference>
<sequence length="187" mass="21282">MVLEMKKVIVICIIFLLGFQMEAIEVSKKKIEFFVEHSAQNVTGICNEIQMENPNIQSVGGQYRLKSPFEIKIPLLKITSGDSDRDSHIQEILGYPESQSIQVKVESIHISKTNDPSYSIKGKLVIHGKSKDFVTDVSVQVLESGFLQVDGTLVVRFSEFDLENPSLLFLKAKDEIQVKYRFELRMK</sequence>
<dbReference type="KEGG" id="lbi:LEPBI_I0221"/>
<keyword evidence="3" id="KW-1185">Reference proteome</keyword>
<name>B0SKC7_LEPBP</name>
<reference evidence="2 3" key="1">
    <citation type="journal article" date="2008" name="PLoS ONE">
        <title>Genome sequence of the saprophyte Leptospira biflexa provides insights into the evolution of Leptospira and the pathogenesis of leptospirosis.</title>
        <authorList>
            <person name="Picardeau M."/>
            <person name="Bulach D.M."/>
            <person name="Bouchier C."/>
            <person name="Zuerner R.L."/>
            <person name="Zidane N."/>
            <person name="Wilson P.J."/>
            <person name="Creno S."/>
            <person name="Kuczek E.S."/>
            <person name="Bommezzadri S."/>
            <person name="Davis J.C."/>
            <person name="McGrath A."/>
            <person name="Johnson M.J."/>
            <person name="Boursaux-Eude C."/>
            <person name="Seemann T."/>
            <person name="Rouy Z."/>
            <person name="Coppel R.L."/>
            <person name="Rood J.I."/>
            <person name="Lajus A."/>
            <person name="Davies J.K."/>
            <person name="Medigue C."/>
            <person name="Adler B."/>
        </authorList>
    </citation>
    <scope>NUCLEOTIDE SEQUENCE [LARGE SCALE GENOMIC DNA]</scope>
    <source>
        <strain evidence="3">Patoc 1 / ATCC 23582 / Paris</strain>
    </source>
</reference>
<accession>B0SKC7</accession>
<dbReference type="AlphaFoldDB" id="B0SKC7"/>
<protein>
    <recommendedName>
        <fullName evidence="1">Lipid/polyisoprenoid-binding YceI-like domain-containing protein</fullName>
    </recommendedName>
</protein>
<dbReference type="SUPFAM" id="SSF101874">
    <property type="entry name" value="YceI-like"/>
    <property type="match status" value="1"/>
</dbReference>
<dbReference type="Pfam" id="PF04264">
    <property type="entry name" value="YceI"/>
    <property type="match status" value="1"/>
</dbReference>
<dbReference type="InterPro" id="IPR036761">
    <property type="entry name" value="TTHA0802/YceI-like_sf"/>
</dbReference>
<organism evidence="2 3">
    <name type="scientific">Leptospira biflexa serovar Patoc (strain Patoc 1 / ATCC 23582 / Paris)</name>
    <dbReference type="NCBI Taxonomy" id="456481"/>
    <lineage>
        <taxon>Bacteria</taxon>
        <taxon>Pseudomonadati</taxon>
        <taxon>Spirochaetota</taxon>
        <taxon>Spirochaetia</taxon>
        <taxon>Leptospirales</taxon>
        <taxon>Leptospiraceae</taxon>
        <taxon>Leptospira</taxon>
    </lineage>
</organism>
<dbReference type="BioCyc" id="LBIF456481:LEPBI_RS01085-MONOMER"/>
<dbReference type="Proteomes" id="UP000001847">
    <property type="component" value="Chromosome I"/>
</dbReference>
<feature type="domain" description="Lipid/polyisoprenoid-binding YceI-like" evidence="1">
    <location>
        <begin position="32"/>
        <end position="185"/>
    </location>
</feature>
<dbReference type="HOGENOM" id="CLU_1487302_0_0_12"/>
<evidence type="ECO:0000313" key="3">
    <source>
        <dbReference type="Proteomes" id="UP000001847"/>
    </source>
</evidence>
<dbReference type="STRING" id="456481.LEPBI_I0221"/>
<dbReference type="OrthoDB" id="328418at2"/>
<gene>
    <name evidence="2" type="ordered locus">LEPBI_I0221</name>
</gene>
<dbReference type="Gene3D" id="2.40.128.110">
    <property type="entry name" value="Lipid/polyisoprenoid-binding, YceI-like"/>
    <property type="match status" value="1"/>
</dbReference>
<evidence type="ECO:0000313" key="2">
    <source>
        <dbReference type="EMBL" id="ABZ96366.1"/>
    </source>
</evidence>
<dbReference type="InterPro" id="IPR007372">
    <property type="entry name" value="Lipid/polyisoprenoid-bd_YceI"/>
</dbReference>
<proteinExistence type="predicted"/>
<evidence type="ECO:0000259" key="1">
    <source>
        <dbReference type="SMART" id="SM00867"/>
    </source>
</evidence>
<dbReference type="SMART" id="SM00867">
    <property type="entry name" value="YceI"/>
    <property type="match status" value="1"/>
</dbReference>